<evidence type="ECO:0000256" key="6">
    <source>
        <dbReference type="ARBA" id="ARBA00022679"/>
    </source>
</evidence>
<keyword evidence="13" id="KW-1185">Reference proteome</keyword>
<dbReference type="EMBL" id="BTSX01000003">
    <property type="protein sequence ID" value="GMS88031.1"/>
    <property type="molecule type" value="Genomic_DNA"/>
</dbReference>
<name>A0AAV5SXJ2_9BILA</name>
<evidence type="ECO:0000256" key="4">
    <source>
        <dbReference type="ARBA" id="ARBA00022490"/>
    </source>
</evidence>
<dbReference type="Gene3D" id="3.40.50.150">
    <property type="entry name" value="Vaccinia Virus protein VP39"/>
    <property type="match status" value="1"/>
</dbReference>
<evidence type="ECO:0000256" key="2">
    <source>
        <dbReference type="ARBA" id="ARBA00004496"/>
    </source>
</evidence>
<accession>A0AAV5SXJ2</accession>
<dbReference type="AlphaFoldDB" id="A0AAV5SXJ2"/>
<dbReference type="PANTHER" id="PTHR12734:SF0">
    <property type="entry name" value="18S RRNA (GUANINE-N(7))-METHYLTRANSFERASE-RELATED"/>
    <property type="match status" value="1"/>
</dbReference>
<dbReference type="Pfam" id="PF08241">
    <property type="entry name" value="Methyltransf_11"/>
    <property type="match status" value="1"/>
</dbReference>
<reference evidence="12" key="1">
    <citation type="submission" date="2023-10" db="EMBL/GenBank/DDBJ databases">
        <title>Genome assembly of Pristionchus species.</title>
        <authorList>
            <person name="Yoshida K."/>
            <person name="Sommer R.J."/>
        </authorList>
    </citation>
    <scope>NUCLEOTIDE SEQUENCE</scope>
    <source>
        <strain evidence="12">RS0144</strain>
    </source>
</reference>
<dbReference type="FunFam" id="3.40.50.150:FF:000216">
    <property type="entry name" value="S-adenosylmethionine-dependent methyltransferase, putative"/>
    <property type="match status" value="1"/>
</dbReference>
<keyword evidence="5" id="KW-0489">Methyltransferase</keyword>
<sequence>MSSKRPEHTGPAELFYDETESSKYASNSHIVKIQSEMTERALELLALPEDKVGYLLDLGCGSGISGDVISAHGHVWVGVDVSLPMLKINRDDEEDPTKDLLLRDLGSGMPFRAGTFDGAVSISAIQWLCHANASDQNPRKRLHRFFQSLYACMGRGTRAVFQFYPENEQQSDLIMSQAMRAGFNGGLVVDFPNSTKAKKVYLVLMTGGVQQLPKALTDEQEVAQRGQVENIGRRVFQTGRQGKGKERIIKGSKAWIDAKRERAQKQGREVGNASKFSGRKRKDKW</sequence>
<feature type="domain" description="Methyltransferase type 11" evidence="10">
    <location>
        <begin position="56"/>
        <end position="136"/>
    </location>
</feature>
<evidence type="ECO:0000256" key="3">
    <source>
        <dbReference type="ARBA" id="ARBA00005547"/>
    </source>
</evidence>
<dbReference type="InterPro" id="IPR039769">
    <property type="entry name" value="Bud23-like"/>
</dbReference>
<dbReference type="SUPFAM" id="SSF53335">
    <property type="entry name" value="S-adenosyl-L-methionine-dependent methyltransferases"/>
    <property type="match status" value="1"/>
</dbReference>
<dbReference type="GO" id="GO:0016435">
    <property type="term" value="F:rRNA (guanine) methyltransferase activity"/>
    <property type="evidence" value="ECO:0007669"/>
    <property type="project" value="InterPro"/>
</dbReference>
<proteinExistence type="inferred from homology"/>
<dbReference type="InterPro" id="IPR013216">
    <property type="entry name" value="Methyltransf_11"/>
</dbReference>
<keyword evidence="6" id="KW-0808">Transferase</keyword>
<keyword evidence="7" id="KW-0949">S-adenosyl-L-methionine</keyword>
<feature type="region of interest" description="Disordered" evidence="9">
    <location>
        <begin position="259"/>
        <end position="285"/>
    </location>
</feature>
<evidence type="ECO:0000256" key="9">
    <source>
        <dbReference type="SAM" id="MobiDB-lite"/>
    </source>
</evidence>
<dbReference type="GO" id="GO:0005730">
    <property type="term" value="C:nucleolus"/>
    <property type="evidence" value="ECO:0007669"/>
    <property type="project" value="TreeGrafter"/>
</dbReference>
<evidence type="ECO:0000259" key="10">
    <source>
        <dbReference type="Pfam" id="PF08241"/>
    </source>
</evidence>
<evidence type="ECO:0000313" key="13">
    <source>
        <dbReference type="Proteomes" id="UP001432027"/>
    </source>
</evidence>
<comment type="similarity">
    <text evidence="3">Belongs to the class I-like SAM-binding methyltransferase superfamily. BUD23/WBSCR22 family.</text>
</comment>
<dbReference type="CDD" id="cd02440">
    <property type="entry name" value="AdoMet_MTases"/>
    <property type="match status" value="1"/>
</dbReference>
<evidence type="ECO:0000256" key="1">
    <source>
        <dbReference type="ARBA" id="ARBA00004123"/>
    </source>
</evidence>
<dbReference type="GO" id="GO:0070476">
    <property type="term" value="P:rRNA (guanine-N7)-methylation"/>
    <property type="evidence" value="ECO:0007669"/>
    <property type="project" value="InterPro"/>
</dbReference>
<protein>
    <recommendedName>
        <fullName evidence="14">Methyltransferase</fullName>
    </recommendedName>
</protein>
<dbReference type="InterPro" id="IPR022238">
    <property type="entry name" value="Bud23_C"/>
</dbReference>
<comment type="caution">
    <text evidence="12">The sequence shown here is derived from an EMBL/GenBank/DDBJ whole genome shotgun (WGS) entry which is preliminary data.</text>
</comment>
<feature type="domain" description="18S rRNA (guanine(1575)-N(7))-methyltransferase Bud23 C-terminal" evidence="11">
    <location>
        <begin position="204"/>
        <end position="282"/>
    </location>
</feature>
<dbReference type="PANTHER" id="PTHR12734">
    <property type="entry name" value="METHYLTRANSFERASE-RELATED"/>
    <property type="match status" value="1"/>
</dbReference>
<feature type="region of interest" description="Disordered" evidence="9">
    <location>
        <begin position="1"/>
        <end position="20"/>
    </location>
</feature>
<evidence type="ECO:0000259" key="11">
    <source>
        <dbReference type="Pfam" id="PF12589"/>
    </source>
</evidence>
<dbReference type="Proteomes" id="UP001432027">
    <property type="component" value="Unassembled WGS sequence"/>
</dbReference>
<evidence type="ECO:0000256" key="8">
    <source>
        <dbReference type="ARBA" id="ARBA00023242"/>
    </source>
</evidence>
<evidence type="ECO:0000256" key="7">
    <source>
        <dbReference type="ARBA" id="ARBA00022691"/>
    </source>
</evidence>
<evidence type="ECO:0000256" key="5">
    <source>
        <dbReference type="ARBA" id="ARBA00022603"/>
    </source>
</evidence>
<evidence type="ECO:0008006" key="14">
    <source>
        <dbReference type="Google" id="ProtNLM"/>
    </source>
</evidence>
<keyword evidence="8" id="KW-0539">Nucleus</keyword>
<dbReference type="GO" id="GO:0005737">
    <property type="term" value="C:cytoplasm"/>
    <property type="evidence" value="ECO:0007669"/>
    <property type="project" value="UniProtKB-SubCell"/>
</dbReference>
<feature type="compositionally biased region" description="Basic and acidic residues" evidence="9">
    <location>
        <begin position="259"/>
        <end position="268"/>
    </location>
</feature>
<dbReference type="Pfam" id="PF12589">
    <property type="entry name" value="WBS_methylT"/>
    <property type="match status" value="1"/>
</dbReference>
<organism evidence="12 13">
    <name type="scientific">Pristionchus entomophagus</name>
    <dbReference type="NCBI Taxonomy" id="358040"/>
    <lineage>
        <taxon>Eukaryota</taxon>
        <taxon>Metazoa</taxon>
        <taxon>Ecdysozoa</taxon>
        <taxon>Nematoda</taxon>
        <taxon>Chromadorea</taxon>
        <taxon>Rhabditida</taxon>
        <taxon>Rhabditina</taxon>
        <taxon>Diplogasteromorpha</taxon>
        <taxon>Diplogasteroidea</taxon>
        <taxon>Neodiplogasteridae</taxon>
        <taxon>Pristionchus</taxon>
    </lineage>
</organism>
<comment type="subcellular location">
    <subcellularLocation>
        <location evidence="2">Cytoplasm</location>
    </subcellularLocation>
    <subcellularLocation>
        <location evidence="1">Nucleus</location>
    </subcellularLocation>
</comment>
<gene>
    <name evidence="12" type="ORF">PENTCL1PPCAC_10206</name>
</gene>
<feature type="compositionally biased region" description="Basic and acidic residues" evidence="9">
    <location>
        <begin position="1"/>
        <end position="10"/>
    </location>
</feature>
<dbReference type="InterPro" id="IPR029063">
    <property type="entry name" value="SAM-dependent_MTases_sf"/>
</dbReference>
<evidence type="ECO:0000313" key="12">
    <source>
        <dbReference type="EMBL" id="GMS88031.1"/>
    </source>
</evidence>
<keyword evidence="4" id="KW-0963">Cytoplasm</keyword>